<dbReference type="InterPro" id="IPR051068">
    <property type="entry name" value="MFS_Domain-Containing_Protein"/>
</dbReference>
<dbReference type="WBParaSite" id="TCONS_00002526.p1">
    <property type="protein sequence ID" value="TCONS_00002526.p1"/>
    <property type="gene ID" value="XLOC_002369"/>
</dbReference>
<feature type="transmembrane region" description="Helical" evidence="6">
    <location>
        <begin position="283"/>
        <end position="307"/>
    </location>
</feature>
<feature type="transmembrane region" description="Helical" evidence="6">
    <location>
        <begin position="446"/>
        <end position="464"/>
    </location>
</feature>
<protein>
    <submittedName>
        <fullName evidence="8">MFS domain-containing protein</fullName>
    </submittedName>
    <submittedName>
        <fullName evidence="9">Major facilitator superfamily (MFS) profile domain-containing protein</fullName>
    </submittedName>
</protein>
<feature type="transmembrane region" description="Helical" evidence="6">
    <location>
        <begin position="377"/>
        <end position="397"/>
    </location>
</feature>
<evidence type="ECO:0000256" key="5">
    <source>
        <dbReference type="ARBA" id="ARBA00023136"/>
    </source>
</evidence>
<evidence type="ECO:0000256" key="6">
    <source>
        <dbReference type="SAM" id="Phobius"/>
    </source>
</evidence>
<dbReference type="CDD" id="cd17326">
    <property type="entry name" value="MFS_MFSD8"/>
    <property type="match status" value="1"/>
</dbReference>
<name>A0A0K0ERC6_STRER</name>
<dbReference type="WBParaSite" id="SSTP_0001200700.1">
    <property type="protein sequence ID" value="SSTP_0001200700.1"/>
    <property type="gene ID" value="SSTP_0001200700"/>
</dbReference>
<dbReference type="GO" id="GO:0012505">
    <property type="term" value="C:endomembrane system"/>
    <property type="evidence" value="ECO:0007669"/>
    <property type="project" value="UniProtKB-SubCell"/>
</dbReference>
<evidence type="ECO:0000313" key="8">
    <source>
        <dbReference type="WBParaSite" id="SSTP_0001200700.1"/>
    </source>
</evidence>
<feature type="transmembrane region" description="Helical" evidence="6">
    <location>
        <begin position="155"/>
        <end position="177"/>
    </location>
</feature>
<proteinExistence type="predicted"/>
<dbReference type="Pfam" id="PF07690">
    <property type="entry name" value="MFS_1"/>
    <property type="match status" value="2"/>
</dbReference>
<dbReference type="SUPFAM" id="SSF103473">
    <property type="entry name" value="MFS general substrate transporter"/>
    <property type="match status" value="1"/>
</dbReference>
<dbReference type="PANTHER" id="PTHR23510">
    <property type="entry name" value="INNER MEMBRANE TRANSPORT PROTEIN YAJR"/>
    <property type="match status" value="1"/>
</dbReference>
<feature type="transmembrane region" description="Helical" evidence="6">
    <location>
        <begin position="63"/>
        <end position="82"/>
    </location>
</feature>
<evidence type="ECO:0000313" key="9">
    <source>
        <dbReference type="WBParaSite" id="TCONS_00002526.p1"/>
    </source>
</evidence>
<feature type="transmembrane region" description="Helical" evidence="6">
    <location>
        <begin position="197"/>
        <end position="217"/>
    </location>
</feature>
<feature type="transmembrane region" description="Helical" evidence="6">
    <location>
        <begin position="417"/>
        <end position="440"/>
    </location>
</feature>
<dbReference type="Proteomes" id="UP000035681">
    <property type="component" value="Unplaced"/>
</dbReference>
<feature type="transmembrane region" description="Helical" evidence="6">
    <location>
        <begin position="319"/>
        <end position="339"/>
    </location>
</feature>
<feature type="transmembrane region" description="Helical" evidence="6">
    <location>
        <begin position="244"/>
        <end position="263"/>
    </location>
</feature>
<organism evidence="8">
    <name type="scientific">Strongyloides stercoralis</name>
    <name type="common">Threadworm</name>
    <dbReference type="NCBI Taxonomy" id="6248"/>
    <lineage>
        <taxon>Eukaryota</taxon>
        <taxon>Metazoa</taxon>
        <taxon>Ecdysozoa</taxon>
        <taxon>Nematoda</taxon>
        <taxon>Chromadorea</taxon>
        <taxon>Rhabditida</taxon>
        <taxon>Tylenchina</taxon>
        <taxon>Panagrolaimomorpha</taxon>
        <taxon>Strongyloidoidea</taxon>
        <taxon>Strongyloididae</taxon>
        <taxon>Strongyloides</taxon>
    </lineage>
</organism>
<keyword evidence="5 6" id="KW-0472">Membrane</keyword>
<feature type="transmembrane region" description="Helical" evidence="6">
    <location>
        <begin position="123"/>
        <end position="143"/>
    </location>
</feature>
<dbReference type="PANTHER" id="PTHR23510:SF3">
    <property type="entry name" value="MAJOR FACILITATOR SUPERFAMILY DOMAIN-CONTAINING PROTEIN 8"/>
    <property type="match status" value="1"/>
</dbReference>
<comment type="subcellular location">
    <subcellularLocation>
        <location evidence="1">Endomembrane system</location>
        <topology evidence="1">Multi-pass membrane protein</topology>
    </subcellularLocation>
</comment>
<dbReference type="AlphaFoldDB" id="A0A0K0ERC6"/>
<evidence type="ECO:0000256" key="4">
    <source>
        <dbReference type="ARBA" id="ARBA00022989"/>
    </source>
</evidence>
<dbReference type="GO" id="GO:0005765">
    <property type="term" value="C:lysosomal membrane"/>
    <property type="evidence" value="ECO:0007669"/>
    <property type="project" value="TreeGrafter"/>
</dbReference>
<dbReference type="InterPro" id="IPR011701">
    <property type="entry name" value="MFS"/>
</dbReference>
<evidence type="ECO:0000256" key="3">
    <source>
        <dbReference type="ARBA" id="ARBA00022692"/>
    </source>
</evidence>
<accession>A0A0K0ERC6</accession>
<keyword evidence="3 6" id="KW-0812">Transmembrane</keyword>
<evidence type="ECO:0000313" key="7">
    <source>
        <dbReference type="Proteomes" id="UP000035681"/>
    </source>
</evidence>
<feature type="transmembrane region" description="Helical" evidence="6">
    <location>
        <begin position="94"/>
        <end position="111"/>
    </location>
</feature>
<evidence type="ECO:0000256" key="2">
    <source>
        <dbReference type="ARBA" id="ARBA00022448"/>
    </source>
</evidence>
<keyword evidence="7" id="KW-1185">Reference proteome</keyword>
<feature type="transmembrane region" description="Helical" evidence="6">
    <location>
        <begin position="21"/>
        <end position="43"/>
    </location>
</feature>
<reference evidence="8" key="1">
    <citation type="submission" date="2015-08" db="UniProtKB">
        <authorList>
            <consortium name="WormBaseParasite"/>
        </authorList>
    </citation>
    <scope>IDENTIFICATION</scope>
</reference>
<dbReference type="Gene3D" id="1.20.1250.20">
    <property type="entry name" value="MFS general substrate transporter like domains"/>
    <property type="match status" value="1"/>
</dbReference>
<evidence type="ECO:0000256" key="1">
    <source>
        <dbReference type="ARBA" id="ARBA00004127"/>
    </source>
</evidence>
<dbReference type="GO" id="GO:0022857">
    <property type="term" value="F:transmembrane transporter activity"/>
    <property type="evidence" value="ECO:0007669"/>
    <property type="project" value="InterPro"/>
</dbReference>
<keyword evidence="4 6" id="KW-1133">Transmembrane helix</keyword>
<dbReference type="InterPro" id="IPR036259">
    <property type="entry name" value="MFS_trans_sf"/>
</dbReference>
<sequence length="491" mass="55425">MILKKKLTSIFNNKVDDNETNWLSIYIASILAFSSSVQCSLYFSSMWPFLTILDPTVSSTFFGFAIASYSVGNIIFSPLFGWWSNKIKSIKTPVYIGLYSQLLGNLIYMNLEWVPVGAKYCMILARLFTGVGSSTVTLFKAYGASGSSIKDRSIAIAYITSGVAIGLAIGPAFNLLFTPIGYPGFTFMGVKFNMYTFPAICSVITNAISVIIMKYLFVEHYSGVVNKGGKDSEDYQEIPKYDKLAVLIIFVTRFCQYFVFTNLEALNSPISLMIFGWQKKQSVSILSIFQGFLGLSAFLVYFIYIFFKLDKFIKYRLNCIGGMMCLLFFHIITFAYPFLPKVITYHSSNVTQNGTEVIGCNIDMYSWCENITQPNPWIYLVSFSLIVGMGFPIINVAMNTLFSKILGPRRQGTQQGFMQMFAGCAQLIGPIITSTIYTYFGPRYVWGLEMILIMFTISLWLIFFKRLVPLKVTNNKISDISKNNIKIIKKT</sequence>
<keyword evidence="2" id="KW-0813">Transport</keyword>